<dbReference type="AlphaFoldDB" id="A0A291N0I3"/>
<dbReference type="Gene3D" id="2.60.120.1440">
    <property type="match status" value="1"/>
</dbReference>
<dbReference type="InterPro" id="IPR006860">
    <property type="entry name" value="FecR"/>
</dbReference>
<dbReference type="InterPro" id="IPR012373">
    <property type="entry name" value="Ferrdict_sens_TM"/>
</dbReference>
<feature type="transmembrane region" description="Helical" evidence="1">
    <location>
        <begin position="82"/>
        <end position="102"/>
    </location>
</feature>
<dbReference type="PANTHER" id="PTHR30273:SF2">
    <property type="entry name" value="PROTEIN FECR"/>
    <property type="match status" value="1"/>
</dbReference>
<evidence type="ECO:0000313" key="4">
    <source>
        <dbReference type="Proteomes" id="UP000219422"/>
    </source>
</evidence>
<dbReference type="KEGG" id="sya:A6768_13175"/>
<evidence type="ECO:0000313" key="3">
    <source>
        <dbReference type="EMBL" id="ATI80836.1"/>
    </source>
</evidence>
<reference evidence="3 4" key="1">
    <citation type="submission" date="2017-10" db="EMBL/GenBank/DDBJ databases">
        <title>Sphingobium yanoikuyae S72.</title>
        <authorList>
            <person name="Sanchez E."/>
            <person name="Bustos P."/>
            <person name="Mendoza P."/>
            <person name="Guo X."/>
            <person name="Mendoza A."/>
        </authorList>
    </citation>
    <scope>NUCLEOTIDE SEQUENCE [LARGE SCALE GENOMIC DNA]</scope>
    <source>
        <strain evidence="3 4">S72</strain>
    </source>
</reference>
<evidence type="ECO:0000259" key="2">
    <source>
        <dbReference type="Pfam" id="PF04773"/>
    </source>
</evidence>
<dbReference type="PANTHER" id="PTHR30273">
    <property type="entry name" value="PERIPLASMIC SIGNAL SENSOR AND SIGMA FACTOR ACTIVATOR FECR-RELATED"/>
    <property type="match status" value="1"/>
</dbReference>
<sequence>MRAMTDITPRDRREVEKWVVRMLDEPERHRAALARWLLAKPGRRELYDQLFASVEDASQAMPMPALDQAKPAPIDRVSRRPLVAAAAAFLLLLLGASTYLAVSRSDAGPAQDSTQPLVLSTRPGEVRLERLDDGSHLTLDGDTRITVHLASGERRFDLARGRVRFVLASDPRRPLLVRAGDQSVSGTGGVFDVANNGRLAIVMFKGRLELTPHSAFGRSSQPLWLRSGQKLAFASGQPSHPSVMPASPADWQWTNDVKSFDDVPISDLIAEANGYSPVKISLADPTLGQRRIFGDIHIRDANSVAQAIATFLGATIDRSNPDQLVIRK</sequence>
<keyword evidence="1" id="KW-0472">Membrane</keyword>
<dbReference type="Pfam" id="PF04773">
    <property type="entry name" value="FecR"/>
    <property type="match status" value="1"/>
</dbReference>
<organism evidence="3 4">
    <name type="scientific">Sphingobium yanoikuyae</name>
    <name type="common">Sphingomonas yanoikuyae</name>
    <dbReference type="NCBI Taxonomy" id="13690"/>
    <lineage>
        <taxon>Bacteria</taxon>
        <taxon>Pseudomonadati</taxon>
        <taxon>Pseudomonadota</taxon>
        <taxon>Alphaproteobacteria</taxon>
        <taxon>Sphingomonadales</taxon>
        <taxon>Sphingomonadaceae</taxon>
        <taxon>Sphingobium</taxon>
    </lineage>
</organism>
<keyword evidence="1" id="KW-0812">Transmembrane</keyword>
<feature type="domain" description="FecR protein" evidence="2">
    <location>
        <begin position="119"/>
        <end position="208"/>
    </location>
</feature>
<dbReference type="PIRSF" id="PIRSF018266">
    <property type="entry name" value="FecR"/>
    <property type="match status" value="1"/>
</dbReference>
<dbReference type="EMBL" id="CP023741">
    <property type="protein sequence ID" value="ATI80836.1"/>
    <property type="molecule type" value="Genomic_DNA"/>
</dbReference>
<accession>A0A291N0I3</accession>
<dbReference type="Proteomes" id="UP000219422">
    <property type="component" value="Chromosome"/>
</dbReference>
<proteinExistence type="predicted"/>
<protein>
    <recommendedName>
        <fullName evidence="2">FecR protein domain-containing protein</fullName>
    </recommendedName>
</protein>
<dbReference type="GO" id="GO:0016989">
    <property type="term" value="F:sigma factor antagonist activity"/>
    <property type="evidence" value="ECO:0007669"/>
    <property type="project" value="TreeGrafter"/>
</dbReference>
<gene>
    <name evidence="3" type="ORF">A6768_13175</name>
</gene>
<name>A0A291N0I3_SPHYA</name>
<evidence type="ECO:0000256" key="1">
    <source>
        <dbReference type="SAM" id="Phobius"/>
    </source>
</evidence>
<keyword evidence="1" id="KW-1133">Transmembrane helix</keyword>